<dbReference type="EMBL" id="JBBPHU010000004">
    <property type="protein sequence ID" value="KAK7518483.1"/>
    <property type="molecule type" value="Genomic_DNA"/>
</dbReference>
<dbReference type="Pfam" id="PF02826">
    <property type="entry name" value="2-Hacid_dh_C"/>
    <property type="match status" value="1"/>
</dbReference>
<dbReference type="InterPro" id="IPR006140">
    <property type="entry name" value="D-isomer_DH_NAD-bd"/>
</dbReference>
<accession>A0ABR1KNH3</accession>
<dbReference type="SUPFAM" id="SSF52283">
    <property type="entry name" value="Formate/glycerate dehydrogenase catalytic domain-like"/>
    <property type="match status" value="1"/>
</dbReference>
<dbReference type="PROSITE" id="PS00670">
    <property type="entry name" value="D_2_HYDROXYACID_DH_2"/>
    <property type="match status" value="1"/>
</dbReference>
<dbReference type="InterPro" id="IPR036291">
    <property type="entry name" value="NAD(P)-bd_dom_sf"/>
</dbReference>
<dbReference type="PANTHER" id="PTHR10996">
    <property type="entry name" value="2-HYDROXYACID DEHYDROGENASE-RELATED"/>
    <property type="match status" value="1"/>
</dbReference>
<dbReference type="Pfam" id="PF00389">
    <property type="entry name" value="2-Hacid_dh"/>
    <property type="match status" value="1"/>
</dbReference>
<protein>
    <submittedName>
        <fullName evidence="5">D-3-phosphoglycerate dehydrogenase</fullName>
    </submittedName>
</protein>
<keyword evidence="1 2" id="KW-0560">Oxidoreductase</keyword>
<dbReference type="InterPro" id="IPR050223">
    <property type="entry name" value="D-isomer_2-hydroxyacid_DH"/>
</dbReference>
<evidence type="ECO:0000313" key="5">
    <source>
        <dbReference type="EMBL" id="KAK7518483.1"/>
    </source>
</evidence>
<sequence>MVPDLYQSQKPRVLYLGEPKHSSRGIEENSKDFDIDIICAADRKELMRKLPAMVAAHGPYQAAVCRLSPQPYEPFDEELLAPLLPHLRIVVSAQSGFNDFDVEWMTKAGIWFCNSRYATGEATADMTFFLLLAILRDTSRAEQNFRQGHWRKQLDLSQDPADLTLGIVGMGNIGRKVARKAAAFNMNIRYYNRRRLPNEEARYGAQYCATVEELLQSADVVTIHCPLTPETTHLISTKQFAMMKQGSYIINTARGPIIDGQALIEALESGKIARAGLDVFPGEPTGIHPYFLESDKVVVQPHMGGLTKGSFAKAEKECFTNITSYFRTGRPYAPVNDVLPRRDSFEPEEHEAF</sequence>
<comment type="caution">
    <text evidence="5">The sequence shown here is derived from an EMBL/GenBank/DDBJ whole genome shotgun (WGS) entry which is preliminary data.</text>
</comment>
<dbReference type="CDD" id="cd12168">
    <property type="entry name" value="Mand_dh_like"/>
    <property type="match status" value="1"/>
</dbReference>
<evidence type="ECO:0000259" key="3">
    <source>
        <dbReference type="Pfam" id="PF00389"/>
    </source>
</evidence>
<evidence type="ECO:0000256" key="1">
    <source>
        <dbReference type="ARBA" id="ARBA00023002"/>
    </source>
</evidence>
<dbReference type="InterPro" id="IPR006139">
    <property type="entry name" value="D-isomer_2_OHA_DH_cat_dom"/>
</dbReference>
<dbReference type="Proteomes" id="UP001363622">
    <property type="component" value="Unassembled WGS sequence"/>
</dbReference>
<evidence type="ECO:0000259" key="4">
    <source>
        <dbReference type="Pfam" id="PF02826"/>
    </source>
</evidence>
<dbReference type="PROSITE" id="PS00671">
    <property type="entry name" value="D_2_HYDROXYACID_DH_3"/>
    <property type="match status" value="1"/>
</dbReference>
<gene>
    <name evidence="5" type="ORF">IWZ03DRAFT_146975</name>
</gene>
<dbReference type="InterPro" id="IPR029753">
    <property type="entry name" value="D-isomer_DH_CS"/>
</dbReference>
<feature type="domain" description="D-isomer specific 2-hydroxyacid dehydrogenase catalytic" evidence="3">
    <location>
        <begin position="33"/>
        <end position="336"/>
    </location>
</feature>
<feature type="domain" description="D-isomer specific 2-hydroxyacid dehydrogenase NAD-binding" evidence="4">
    <location>
        <begin position="129"/>
        <end position="304"/>
    </location>
</feature>
<dbReference type="SUPFAM" id="SSF51735">
    <property type="entry name" value="NAD(P)-binding Rossmann-fold domains"/>
    <property type="match status" value="1"/>
</dbReference>
<evidence type="ECO:0000313" key="6">
    <source>
        <dbReference type="Proteomes" id="UP001363622"/>
    </source>
</evidence>
<reference evidence="5 6" key="1">
    <citation type="submission" date="2024-04" db="EMBL/GenBank/DDBJ databases">
        <title>Phyllosticta paracitricarpa is synonymous to the EU quarantine fungus P. citricarpa based on phylogenomic analyses.</title>
        <authorList>
            <consortium name="Lawrence Berkeley National Laboratory"/>
            <person name="Van Ingen-Buijs V.A."/>
            <person name="Van Westerhoven A.C."/>
            <person name="Haridas S."/>
            <person name="Skiadas P."/>
            <person name="Martin F."/>
            <person name="Groenewald J.Z."/>
            <person name="Crous P.W."/>
            <person name="Seidl M.F."/>
        </authorList>
    </citation>
    <scope>NUCLEOTIDE SEQUENCE [LARGE SCALE GENOMIC DNA]</scope>
    <source>
        <strain evidence="5 6">CBS 123371</strain>
    </source>
</reference>
<dbReference type="InterPro" id="IPR029752">
    <property type="entry name" value="D-isomer_DH_CS1"/>
</dbReference>
<keyword evidence="6" id="KW-1185">Reference proteome</keyword>
<dbReference type="PANTHER" id="PTHR10996:SF269">
    <property type="entry name" value="HYPOTHETICAL D-ISOMER SPECIFIC 2-HYDROXYACID DEHYDROGENASE (EUROFUNG)"/>
    <property type="match status" value="1"/>
</dbReference>
<dbReference type="PROSITE" id="PS00065">
    <property type="entry name" value="D_2_HYDROXYACID_DH_1"/>
    <property type="match status" value="1"/>
</dbReference>
<dbReference type="Gene3D" id="3.40.50.720">
    <property type="entry name" value="NAD(P)-binding Rossmann-like Domain"/>
    <property type="match status" value="2"/>
</dbReference>
<name>A0ABR1KNH3_9PEZI</name>
<comment type="similarity">
    <text evidence="2">Belongs to the D-isomer specific 2-hydroxyacid dehydrogenase family.</text>
</comment>
<evidence type="ECO:0000256" key="2">
    <source>
        <dbReference type="RuleBase" id="RU003719"/>
    </source>
</evidence>
<organism evidence="5 6">
    <name type="scientific">Phyllosticta citriasiana</name>
    <dbReference type="NCBI Taxonomy" id="595635"/>
    <lineage>
        <taxon>Eukaryota</taxon>
        <taxon>Fungi</taxon>
        <taxon>Dikarya</taxon>
        <taxon>Ascomycota</taxon>
        <taxon>Pezizomycotina</taxon>
        <taxon>Dothideomycetes</taxon>
        <taxon>Dothideomycetes incertae sedis</taxon>
        <taxon>Botryosphaeriales</taxon>
        <taxon>Phyllostictaceae</taxon>
        <taxon>Phyllosticta</taxon>
    </lineage>
</organism>
<proteinExistence type="inferred from homology"/>